<accession>A0ABQ3K5I5</accession>
<organism evidence="1 2">
    <name type="scientific">Deinococcus piscis</name>
    <dbReference type="NCBI Taxonomy" id="394230"/>
    <lineage>
        <taxon>Bacteria</taxon>
        <taxon>Thermotogati</taxon>
        <taxon>Deinococcota</taxon>
        <taxon>Deinococci</taxon>
        <taxon>Deinococcales</taxon>
        <taxon>Deinococcaceae</taxon>
        <taxon>Deinococcus</taxon>
    </lineage>
</organism>
<keyword evidence="2" id="KW-1185">Reference proteome</keyword>
<dbReference type="EMBL" id="BNAL01000019">
    <property type="protein sequence ID" value="GHG04651.1"/>
    <property type="molecule type" value="Genomic_DNA"/>
</dbReference>
<gene>
    <name evidence="1" type="ORF">GCM10017783_16610</name>
</gene>
<evidence type="ECO:0000313" key="2">
    <source>
        <dbReference type="Proteomes" id="UP000632154"/>
    </source>
</evidence>
<dbReference type="Proteomes" id="UP000632154">
    <property type="component" value="Unassembled WGS sequence"/>
</dbReference>
<evidence type="ECO:0000313" key="1">
    <source>
        <dbReference type="EMBL" id="GHG04651.1"/>
    </source>
</evidence>
<name>A0ABQ3K5I5_9DEIO</name>
<protein>
    <submittedName>
        <fullName evidence="1">Uncharacterized protein</fullName>
    </submittedName>
</protein>
<reference evidence="2" key="1">
    <citation type="journal article" date="2019" name="Int. J. Syst. Evol. Microbiol.">
        <title>The Global Catalogue of Microorganisms (GCM) 10K type strain sequencing project: providing services to taxonomists for standard genome sequencing and annotation.</title>
        <authorList>
            <consortium name="The Broad Institute Genomics Platform"/>
            <consortium name="The Broad Institute Genome Sequencing Center for Infectious Disease"/>
            <person name="Wu L."/>
            <person name="Ma J."/>
        </authorList>
    </citation>
    <scope>NUCLEOTIDE SEQUENCE [LARGE SCALE GENOMIC DNA]</scope>
    <source>
        <strain evidence="2">CGMCC 1.18439</strain>
    </source>
</reference>
<comment type="caution">
    <text evidence="1">The sequence shown here is derived from an EMBL/GenBank/DDBJ whole genome shotgun (WGS) entry which is preliminary data.</text>
</comment>
<proteinExistence type="predicted"/>
<sequence length="57" mass="6834">MIRTVAGAWRRLATARHIQNYRSHNDRLSHDAHLVTERELRLHRLRAGQPDYQRFAD</sequence>